<proteinExistence type="predicted"/>
<protein>
    <recommendedName>
        <fullName evidence="3">Winged helix-turn helix domain-containing protein</fullName>
    </recommendedName>
</protein>
<dbReference type="InterPro" id="IPR009057">
    <property type="entry name" value="Homeodomain-like_sf"/>
</dbReference>
<name>A0AAV3X295_9CYAN</name>
<evidence type="ECO:0000313" key="2">
    <source>
        <dbReference type="Proteomes" id="UP001050975"/>
    </source>
</evidence>
<comment type="caution">
    <text evidence="1">The sequence shown here is derived from an EMBL/GenBank/DDBJ whole genome shotgun (WGS) entry which is preliminary data.</text>
</comment>
<dbReference type="Proteomes" id="UP001050975">
    <property type="component" value="Unassembled WGS sequence"/>
</dbReference>
<reference evidence="1" key="1">
    <citation type="submission" date="2019-10" db="EMBL/GenBank/DDBJ databases">
        <title>Draft genome sequece of Microseira wollei NIES-4236.</title>
        <authorList>
            <person name="Yamaguchi H."/>
            <person name="Suzuki S."/>
            <person name="Kawachi M."/>
        </authorList>
    </citation>
    <scope>NUCLEOTIDE SEQUENCE</scope>
    <source>
        <strain evidence="1">NIES-4236</strain>
    </source>
</reference>
<evidence type="ECO:0000313" key="1">
    <source>
        <dbReference type="EMBL" id="GET36139.1"/>
    </source>
</evidence>
<dbReference type="RefSeq" id="WP_226575303.1">
    <property type="nucleotide sequence ID" value="NZ_BLAY01000009.1"/>
</dbReference>
<accession>A0AAV3X295</accession>
<dbReference type="Pfam" id="PF13565">
    <property type="entry name" value="HTH_32"/>
    <property type="match status" value="1"/>
</dbReference>
<sequence>MSPNQLFTAPNNLSRPLGQYLTPFQRKLLEKSLHENLPELYRQRVEIMLLADMGKSQAEICQLLGCSPATASRWILLAQSGMAHEWQKRRRGRPQKVNEQYLERLKELVSHSPRDFGYAFERWTGGWLSKQLEKECGLKLSGQHINRLLKQIFPQSNNLAQNEINIPSNSRIIIRDLSLPNSVNSPGSLFIGAQTDCDR</sequence>
<keyword evidence="2" id="KW-1185">Reference proteome</keyword>
<evidence type="ECO:0008006" key="3">
    <source>
        <dbReference type="Google" id="ProtNLM"/>
    </source>
</evidence>
<dbReference type="AlphaFoldDB" id="A0AAV3X295"/>
<organism evidence="1 2">
    <name type="scientific">Microseira wollei NIES-4236</name>
    <dbReference type="NCBI Taxonomy" id="2530354"/>
    <lineage>
        <taxon>Bacteria</taxon>
        <taxon>Bacillati</taxon>
        <taxon>Cyanobacteriota</taxon>
        <taxon>Cyanophyceae</taxon>
        <taxon>Oscillatoriophycideae</taxon>
        <taxon>Aerosakkonematales</taxon>
        <taxon>Aerosakkonemataceae</taxon>
        <taxon>Microseira</taxon>
    </lineage>
</organism>
<dbReference type="EMBL" id="BLAY01000009">
    <property type="protein sequence ID" value="GET36139.1"/>
    <property type="molecule type" value="Genomic_DNA"/>
</dbReference>
<dbReference type="SUPFAM" id="SSF46689">
    <property type="entry name" value="Homeodomain-like"/>
    <property type="match status" value="1"/>
</dbReference>
<gene>
    <name evidence="1" type="ORF">MiSe_08870</name>
</gene>